<evidence type="ECO:0000313" key="3">
    <source>
        <dbReference type="Proteomes" id="UP001140091"/>
    </source>
</evidence>
<reference evidence="2" key="1">
    <citation type="submission" date="2022-06" db="EMBL/GenBank/DDBJ databases">
        <title>Genome Sequence of Candolleomyces eurysporus.</title>
        <authorList>
            <person name="Buettner E."/>
        </authorList>
    </citation>
    <scope>NUCLEOTIDE SEQUENCE</scope>
    <source>
        <strain evidence="2">VTCC 930004</strain>
    </source>
</reference>
<accession>A0A9W8MPN5</accession>
<sequence length="213" mass="23799">MLDHNGYNSLQTVAEADKTFTDRQQWFQKLAPLLGRTEFREKYNLCLVHRHFILQPDERMVATGLVTQPEIFPASDSTRRDIIPSSWTAAGAPFEWKRVEALEEIVAPPPAELIREFLGIVGEGSVLGLSLAPEPLPDGQIWSEHVDRDLRQHIVEIKPLEALSGDSTSNTSWKVKISSDGGQEEPSFIFSVQCTCPKKDSDGTHGEHHPTSD</sequence>
<evidence type="ECO:0000313" key="2">
    <source>
        <dbReference type="EMBL" id="KAJ2936578.1"/>
    </source>
</evidence>
<proteinExistence type="predicted"/>
<name>A0A9W8MPN5_9AGAR</name>
<organism evidence="2 3">
    <name type="scientific">Candolleomyces eurysporus</name>
    <dbReference type="NCBI Taxonomy" id="2828524"/>
    <lineage>
        <taxon>Eukaryota</taxon>
        <taxon>Fungi</taxon>
        <taxon>Dikarya</taxon>
        <taxon>Basidiomycota</taxon>
        <taxon>Agaricomycotina</taxon>
        <taxon>Agaricomycetes</taxon>
        <taxon>Agaricomycetidae</taxon>
        <taxon>Agaricales</taxon>
        <taxon>Agaricineae</taxon>
        <taxon>Psathyrellaceae</taxon>
        <taxon>Candolleomyces</taxon>
    </lineage>
</organism>
<gene>
    <name evidence="2" type="ORF">H1R20_g515</name>
</gene>
<dbReference type="OrthoDB" id="3049674at2759"/>
<keyword evidence="3" id="KW-1185">Reference proteome</keyword>
<feature type="non-terminal residue" evidence="2">
    <location>
        <position position="213"/>
    </location>
</feature>
<feature type="region of interest" description="Disordered" evidence="1">
    <location>
        <begin position="165"/>
        <end position="184"/>
    </location>
</feature>
<dbReference type="EMBL" id="JANBPK010000038">
    <property type="protein sequence ID" value="KAJ2936578.1"/>
    <property type="molecule type" value="Genomic_DNA"/>
</dbReference>
<dbReference type="Proteomes" id="UP001140091">
    <property type="component" value="Unassembled WGS sequence"/>
</dbReference>
<protein>
    <submittedName>
        <fullName evidence="2">Uncharacterized protein</fullName>
    </submittedName>
</protein>
<comment type="caution">
    <text evidence="2">The sequence shown here is derived from an EMBL/GenBank/DDBJ whole genome shotgun (WGS) entry which is preliminary data.</text>
</comment>
<evidence type="ECO:0000256" key="1">
    <source>
        <dbReference type="SAM" id="MobiDB-lite"/>
    </source>
</evidence>
<dbReference type="AlphaFoldDB" id="A0A9W8MPN5"/>